<dbReference type="Proteomes" id="UP000053257">
    <property type="component" value="Unassembled WGS sequence"/>
</dbReference>
<evidence type="ECO:0000256" key="3">
    <source>
        <dbReference type="ARBA" id="ARBA00022801"/>
    </source>
</evidence>
<keyword evidence="6 9" id="KW-0472">Membrane</keyword>
<dbReference type="InterPro" id="IPR036938">
    <property type="entry name" value="PAP2/HPO_sf"/>
</dbReference>
<evidence type="ECO:0000256" key="7">
    <source>
        <dbReference type="ARBA" id="ARBA00038324"/>
    </source>
</evidence>
<evidence type="ECO:0000256" key="9">
    <source>
        <dbReference type="SAM" id="Phobius"/>
    </source>
</evidence>
<accession>A0A0C3SFC5</accession>
<keyword evidence="5 9" id="KW-1133">Transmembrane helix</keyword>
<evidence type="ECO:0000313" key="12">
    <source>
        <dbReference type="Proteomes" id="UP000053257"/>
    </source>
</evidence>
<reference evidence="11 12" key="1">
    <citation type="journal article" date="2014" name="PLoS Genet.">
        <title>Analysis of the Phlebiopsis gigantea genome, transcriptome and secretome provides insight into its pioneer colonization strategies of wood.</title>
        <authorList>
            <person name="Hori C."/>
            <person name="Ishida T."/>
            <person name="Igarashi K."/>
            <person name="Samejima M."/>
            <person name="Suzuki H."/>
            <person name="Master E."/>
            <person name="Ferreira P."/>
            <person name="Ruiz-Duenas F.J."/>
            <person name="Held B."/>
            <person name="Canessa P."/>
            <person name="Larrondo L.F."/>
            <person name="Schmoll M."/>
            <person name="Druzhinina I.S."/>
            <person name="Kubicek C.P."/>
            <person name="Gaskell J.A."/>
            <person name="Kersten P."/>
            <person name="St John F."/>
            <person name="Glasner J."/>
            <person name="Sabat G."/>
            <person name="Splinter BonDurant S."/>
            <person name="Syed K."/>
            <person name="Yadav J."/>
            <person name="Mgbeahuruike A.C."/>
            <person name="Kovalchuk A."/>
            <person name="Asiegbu F.O."/>
            <person name="Lackner G."/>
            <person name="Hoffmeister D."/>
            <person name="Rencoret J."/>
            <person name="Gutierrez A."/>
            <person name="Sun H."/>
            <person name="Lindquist E."/>
            <person name="Barry K."/>
            <person name="Riley R."/>
            <person name="Grigoriev I.V."/>
            <person name="Henrissat B."/>
            <person name="Kues U."/>
            <person name="Berka R.M."/>
            <person name="Martinez A.T."/>
            <person name="Covert S.F."/>
            <person name="Blanchette R.A."/>
            <person name="Cullen D."/>
        </authorList>
    </citation>
    <scope>NUCLEOTIDE SEQUENCE [LARGE SCALE GENOMIC DNA]</scope>
    <source>
        <strain evidence="11 12">11061_1 CR5-6</strain>
    </source>
</reference>
<evidence type="ECO:0000313" key="11">
    <source>
        <dbReference type="EMBL" id="KIP11845.1"/>
    </source>
</evidence>
<keyword evidence="12" id="KW-1185">Reference proteome</keyword>
<evidence type="ECO:0000256" key="5">
    <source>
        <dbReference type="ARBA" id="ARBA00022989"/>
    </source>
</evidence>
<feature type="transmembrane region" description="Helical" evidence="9">
    <location>
        <begin position="115"/>
        <end position="138"/>
    </location>
</feature>
<dbReference type="PANTHER" id="PTHR14969">
    <property type="entry name" value="SPHINGOSINE-1-PHOSPHATE PHOSPHOHYDROLASE"/>
    <property type="match status" value="1"/>
</dbReference>
<protein>
    <recommendedName>
        <fullName evidence="10">Phosphatidic acid phosphatase type 2/haloperoxidase domain-containing protein</fullName>
    </recommendedName>
</protein>
<feature type="region of interest" description="Disordered" evidence="8">
    <location>
        <begin position="479"/>
        <end position="499"/>
    </location>
</feature>
<feature type="transmembrane region" description="Helical" evidence="9">
    <location>
        <begin position="144"/>
        <end position="162"/>
    </location>
</feature>
<feature type="transmembrane region" description="Helical" evidence="9">
    <location>
        <begin position="378"/>
        <end position="401"/>
    </location>
</feature>
<dbReference type="HOGENOM" id="CLU_019266_0_0_1"/>
<comment type="subcellular location">
    <subcellularLocation>
        <location evidence="1">Endoplasmic reticulum membrane</location>
        <topology evidence="1">Multi-pass membrane protein</topology>
    </subcellularLocation>
</comment>
<evidence type="ECO:0000256" key="1">
    <source>
        <dbReference type="ARBA" id="ARBA00004477"/>
    </source>
</evidence>
<dbReference type="GO" id="GO:0042392">
    <property type="term" value="F:sphingosine-1-phosphate phosphatase activity"/>
    <property type="evidence" value="ECO:0007669"/>
    <property type="project" value="TreeGrafter"/>
</dbReference>
<feature type="region of interest" description="Disordered" evidence="8">
    <location>
        <begin position="1"/>
        <end position="40"/>
    </location>
</feature>
<keyword evidence="3" id="KW-0378">Hydrolase</keyword>
<feature type="compositionally biased region" description="Polar residues" evidence="8">
    <location>
        <begin position="1"/>
        <end position="15"/>
    </location>
</feature>
<organism evidence="11 12">
    <name type="scientific">Phlebiopsis gigantea (strain 11061_1 CR5-6)</name>
    <name type="common">White-rot fungus</name>
    <name type="synonym">Peniophora gigantea</name>
    <dbReference type="NCBI Taxonomy" id="745531"/>
    <lineage>
        <taxon>Eukaryota</taxon>
        <taxon>Fungi</taxon>
        <taxon>Dikarya</taxon>
        <taxon>Basidiomycota</taxon>
        <taxon>Agaricomycotina</taxon>
        <taxon>Agaricomycetes</taxon>
        <taxon>Polyporales</taxon>
        <taxon>Phanerochaetaceae</taxon>
        <taxon>Phlebiopsis</taxon>
    </lineage>
</organism>
<evidence type="ECO:0000256" key="4">
    <source>
        <dbReference type="ARBA" id="ARBA00022824"/>
    </source>
</evidence>
<dbReference type="InterPro" id="IPR000326">
    <property type="entry name" value="PAP2/HPO"/>
</dbReference>
<evidence type="ECO:0000256" key="8">
    <source>
        <dbReference type="SAM" id="MobiDB-lite"/>
    </source>
</evidence>
<dbReference type="SUPFAM" id="SSF48317">
    <property type="entry name" value="Acid phosphatase/Vanadium-dependent haloperoxidase"/>
    <property type="match status" value="1"/>
</dbReference>
<keyword evidence="2 9" id="KW-0812">Transmembrane</keyword>
<proteinExistence type="inferred from homology"/>
<dbReference type="STRING" id="745531.A0A0C3SFC5"/>
<dbReference type="AlphaFoldDB" id="A0A0C3SFC5"/>
<dbReference type="PANTHER" id="PTHR14969:SF28">
    <property type="entry name" value="DIHYDROSPHINGOSINE 1-PHOSPHATE PHOSPHATASE LCB3-RELATED"/>
    <property type="match status" value="1"/>
</dbReference>
<feature type="domain" description="Phosphatidic acid phosphatase type 2/haloperoxidase" evidence="10">
    <location>
        <begin position="144"/>
        <end position="291"/>
    </location>
</feature>
<feature type="transmembrane region" description="Helical" evidence="9">
    <location>
        <begin position="247"/>
        <end position="266"/>
    </location>
</feature>
<dbReference type="GO" id="GO:0005789">
    <property type="term" value="C:endoplasmic reticulum membrane"/>
    <property type="evidence" value="ECO:0007669"/>
    <property type="project" value="UniProtKB-SubCell"/>
</dbReference>
<feature type="transmembrane region" description="Helical" evidence="9">
    <location>
        <begin position="303"/>
        <end position="321"/>
    </location>
</feature>
<dbReference type="Gene3D" id="1.20.144.10">
    <property type="entry name" value="Phosphatidic acid phosphatase type 2/haloperoxidase"/>
    <property type="match status" value="1"/>
</dbReference>
<dbReference type="SMART" id="SM00014">
    <property type="entry name" value="acidPPc"/>
    <property type="match status" value="1"/>
</dbReference>
<comment type="similarity">
    <text evidence="7">Belongs to the type 2 lipid phosphate phosphatase family.</text>
</comment>
<dbReference type="EMBL" id="KN840443">
    <property type="protein sequence ID" value="KIP11845.1"/>
    <property type="molecule type" value="Genomic_DNA"/>
</dbReference>
<feature type="transmembrane region" description="Helical" evidence="9">
    <location>
        <begin position="272"/>
        <end position="291"/>
    </location>
</feature>
<dbReference type="OrthoDB" id="301434at2759"/>
<name>A0A0C3SFC5_PHLG1</name>
<gene>
    <name evidence="11" type="ORF">PHLGIDRAFT_27679</name>
</gene>
<evidence type="ECO:0000259" key="10">
    <source>
        <dbReference type="SMART" id="SM00014"/>
    </source>
</evidence>
<evidence type="ECO:0000256" key="6">
    <source>
        <dbReference type="ARBA" id="ARBA00023136"/>
    </source>
</evidence>
<keyword evidence="4" id="KW-0256">Endoplasmic reticulum</keyword>
<sequence length="555" mass="61847">MDRQTARSLPATSTHPRSRSVDSRVSDTDSIASHDAQEPISIVSKTWSEKGRREHASGEEVEPAEGSIGILPDDVYEKALGWQIVIRRMIVRNLVWESKVIAAMQERVRRPFLDVYFVNSSTLGTHTFFMMMLPSVFFFGHLDVAWALLTMLAFGVYIASLFKDWMCAPRPFAPPVTRLTLGTHHLEYGFPSTHSTNSISMALHFFTVIHRLYTTPVGSPGVESLALNATQIAADVAPQMQISGTTYAALVVLLVVYVFSVVYGRIYAGMHSFTDCTFGLVLGTAIWWLFYMCADALDVWIKTSGWIVPAVIIPTCLLMVHRHPEPVDDCPCFEDAIAFMAVVMGNFLTRWYMAGHGYDETFFHRMPGHMLGEWADMWTWWSTAAAKMVVGILTIFAWRIFAKFLLHRMLPPLFRFLAQLVTLPHRRFYTPATDYKGVPADTGLHPIPSVLDLPRMVELQVDGESTGRKAVTGQRTLKQRAGRGLGSGPRRPQAAVRGRKGEGLGLGLEELGGKEVDVVKHYDADVLTKVFVYCGIGILATGVMPVVFEVIGWGL</sequence>
<dbReference type="Pfam" id="PF01569">
    <property type="entry name" value="PAP2"/>
    <property type="match status" value="1"/>
</dbReference>
<feature type="transmembrane region" description="Helical" evidence="9">
    <location>
        <begin position="530"/>
        <end position="553"/>
    </location>
</feature>
<evidence type="ECO:0000256" key="2">
    <source>
        <dbReference type="ARBA" id="ARBA00022692"/>
    </source>
</evidence>